<keyword evidence="2" id="KW-1185">Reference proteome</keyword>
<reference evidence="1 2" key="1">
    <citation type="submission" date="2017-01" db="EMBL/GenBank/DDBJ databases">
        <title>Genome analysis of Paenibacillus selenitrireducens ES3-24.</title>
        <authorList>
            <person name="Xu D."/>
            <person name="Yao R."/>
            <person name="Zheng S."/>
        </authorList>
    </citation>
    <scope>NUCLEOTIDE SEQUENCE [LARGE SCALE GENOMIC DNA]</scope>
    <source>
        <strain evidence="1 2">ES3-24</strain>
    </source>
</reference>
<proteinExistence type="predicted"/>
<evidence type="ECO:0000313" key="2">
    <source>
        <dbReference type="Proteomes" id="UP000190188"/>
    </source>
</evidence>
<organism evidence="1 2">
    <name type="scientific">Paenibacillus selenitireducens</name>
    <dbReference type="NCBI Taxonomy" id="1324314"/>
    <lineage>
        <taxon>Bacteria</taxon>
        <taxon>Bacillati</taxon>
        <taxon>Bacillota</taxon>
        <taxon>Bacilli</taxon>
        <taxon>Bacillales</taxon>
        <taxon>Paenibacillaceae</taxon>
        <taxon>Paenibacillus</taxon>
    </lineage>
</organism>
<dbReference type="STRING" id="1324314.BVG16_09235"/>
<accession>A0A1T2XHG9</accession>
<dbReference type="EMBL" id="MSZX01000003">
    <property type="protein sequence ID" value="OPA79265.1"/>
    <property type="molecule type" value="Genomic_DNA"/>
</dbReference>
<evidence type="ECO:0000313" key="1">
    <source>
        <dbReference type="EMBL" id="OPA79265.1"/>
    </source>
</evidence>
<name>A0A1T2XHG9_9BACL</name>
<sequence length="65" mass="7192">MAKKNQVPAIAVVGENIESLYDNGLSGIFSINRGAKDFQITKKNSKVDLILTIYNLFNFIKTISS</sequence>
<dbReference type="Gene3D" id="3.40.50.10350">
    <property type="entry name" value="Glycerate kinase, domain 1"/>
    <property type="match status" value="1"/>
</dbReference>
<gene>
    <name evidence="1" type="ORF">BVG16_09235</name>
</gene>
<dbReference type="InterPro" id="IPR018197">
    <property type="entry name" value="Glycerate_kinase_RE-like"/>
</dbReference>
<dbReference type="Proteomes" id="UP000190188">
    <property type="component" value="Unassembled WGS sequence"/>
</dbReference>
<protein>
    <submittedName>
        <fullName evidence="1">Uncharacterized protein</fullName>
    </submittedName>
</protein>
<comment type="caution">
    <text evidence="1">The sequence shown here is derived from an EMBL/GenBank/DDBJ whole genome shotgun (WGS) entry which is preliminary data.</text>
</comment>
<dbReference type="AlphaFoldDB" id="A0A1T2XHG9"/>
<dbReference type="OrthoDB" id="9774290at2"/>